<evidence type="ECO:0000313" key="3">
    <source>
        <dbReference type="Proteomes" id="UP001589575"/>
    </source>
</evidence>
<organism evidence="2 3">
    <name type="scientific">Citricoccus parietis</name>
    <dbReference type="NCBI Taxonomy" id="592307"/>
    <lineage>
        <taxon>Bacteria</taxon>
        <taxon>Bacillati</taxon>
        <taxon>Actinomycetota</taxon>
        <taxon>Actinomycetes</taxon>
        <taxon>Micrococcales</taxon>
        <taxon>Micrococcaceae</taxon>
        <taxon>Citricoccus</taxon>
    </lineage>
</organism>
<keyword evidence="3" id="KW-1185">Reference proteome</keyword>
<feature type="region of interest" description="Disordered" evidence="1">
    <location>
        <begin position="57"/>
        <end position="100"/>
    </location>
</feature>
<reference evidence="2 3" key="1">
    <citation type="submission" date="2024-09" db="EMBL/GenBank/DDBJ databases">
        <authorList>
            <person name="Sun Q."/>
            <person name="Mori K."/>
        </authorList>
    </citation>
    <scope>NUCLEOTIDE SEQUENCE [LARGE SCALE GENOMIC DNA]</scope>
    <source>
        <strain evidence="2 3">CCM 7609</strain>
    </source>
</reference>
<feature type="compositionally biased region" description="Polar residues" evidence="1">
    <location>
        <begin position="76"/>
        <end position="100"/>
    </location>
</feature>
<dbReference type="EMBL" id="JBHMFI010000001">
    <property type="protein sequence ID" value="MFB9070228.1"/>
    <property type="molecule type" value="Genomic_DNA"/>
</dbReference>
<sequence>MDVRRFQTSTSLSSWIRFQLIASTVSRVLTASAIISGVVLTSRVQCCGWFVVQPGGPPGRRPARPRLVAGVGPGSLTGQSMQETQPSTSVPSSASWRNRM</sequence>
<gene>
    <name evidence="2" type="ORF">ACFFX0_03090</name>
</gene>
<protein>
    <submittedName>
        <fullName evidence="2">Uncharacterized protein</fullName>
    </submittedName>
</protein>
<evidence type="ECO:0000256" key="1">
    <source>
        <dbReference type="SAM" id="MobiDB-lite"/>
    </source>
</evidence>
<proteinExistence type="predicted"/>
<dbReference type="Proteomes" id="UP001589575">
    <property type="component" value="Unassembled WGS sequence"/>
</dbReference>
<accession>A0ABV5FVC7</accession>
<name>A0ABV5FVC7_9MICC</name>
<evidence type="ECO:0000313" key="2">
    <source>
        <dbReference type="EMBL" id="MFB9070228.1"/>
    </source>
</evidence>
<comment type="caution">
    <text evidence="2">The sequence shown here is derived from an EMBL/GenBank/DDBJ whole genome shotgun (WGS) entry which is preliminary data.</text>
</comment>